<evidence type="ECO:0000313" key="9">
    <source>
        <dbReference type="Proteomes" id="UP000001357"/>
    </source>
</evidence>
<dbReference type="Proteomes" id="UP000001357">
    <property type="component" value="Unassembled WGS sequence"/>
</dbReference>
<evidence type="ECO:0008006" key="10">
    <source>
        <dbReference type="Google" id="ProtNLM"/>
    </source>
</evidence>
<keyword evidence="9" id="KW-1185">Reference proteome</keyword>
<dbReference type="KEGG" id="mbr:MONBRDRAFT_25981"/>
<dbReference type="SUPFAM" id="SSF81891">
    <property type="entry name" value="Poly A polymerase C-terminal region-like"/>
    <property type="match status" value="1"/>
</dbReference>
<proteinExistence type="inferred from homology"/>
<evidence type="ECO:0000256" key="3">
    <source>
        <dbReference type="ARBA" id="ARBA00022741"/>
    </source>
</evidence>
<dbReference type="InterPro" id="IPR002646">
    <property type="entry name" value="PolA_pol_head_dom"/>
</dbReference>
<dbReference type="EMBL" id="CH991553">
    <property type="protein sequence ID" value="EDQ88852.1"/>
    <property type="molecule type" value="Genomic_DNA"/>
</dbReference>
<protein>
    <recommendedName>
        <fullName evidence="10">Poly A polymerase head domain-containing protein</fullName>
    </recommendedName>
</protein>
<dbReference type="STRING" id="81824.A9V112"/>
<dbReference type="AlphaFoldDB" id="A9V112"/>
<dbReference type="CDD" id="cd05398">
    <property type="entry name" value="NT_ClassII-CCAase"/>
    <property type="match status" value="1"/>
</dbReference>
<reference evidence="8 9" key="1">
    <citation type="journal article" date="2008" name="Nature">
        <title>The genome of the choanoflagellate Monosiga brevicollis and the origin of metazoans.</title>
        <authorList>
            <consortium name="JGI Sequencing"/>
            <person name="King N."/>
            <person name="Westbrook M.J."/>
            <person name="Young S.L."/>
            <person name="Kuo A."/>
            <person name="Abedin M."/>
            <person name="Chapman J."/>
            <person name="Fairclough S."/>
            <person name="Hellsten U."/>
            <person name="Isogai Y."/>
            <person name="Letunic I."/>
            <person name="Marr M."/>
            <person name="Pincus D."/>
            <person name="Putnam N."/>
            <person name="Rokas A."/>
            <person name="Wright K.J."/>
            <person name="Zuzow R."/>
            <person name="Dirks W."/>
            <person name="Good M."/>
            <person name="Goodstein D."/>
            <person name="Lemons D."/>
            <person name="Li W."/>
            <person name="Lyons J.B."/>
            <person name="Morris A."/>
            <person name="Nichols S."/>
            <person name="Richter D.J."/>
            <person name="Salamov A."/>
            <person name="Bork P."/>
            <person name="Lim W.A."/>
            <person name="Manning G."/>
            <person name="Miller W.T."/>
            <person name="McGinnis W."/>
            <person name="Shapiro H."/>
            <person name="Tjian R."/>
            <person name="Grigoriev I.V."/>
            <person name="Rokhsar D."/>
        </authorList>
    </citation>
    <scope>NUCLEOTIDE SEQUENCE [LARGE SCALE GENOMIC DNA]</scope>
    <source>
        <strain evidence="9">MX1 / ATCC 50154</strain>
    </source>
</reference>
<dbReference type="GeneID" id="5891543"/>
<dbReference type="Pfam" id="PF01743">
    <property type="entry name" value="PolyA_pol"/>
    <property type="match status" value="1"/>
</dbReference>
<dbReference type="Pfam" id="PF12627">
    <property type="entry name" value="PolyA_pol_RNAbd"/>
    <property type="match status" value="1"/>
</dbReference>
<dbReference type="GO" id="GO:0000166">
    <property type="term" value="F:nucleotide binding"/>
    <property type="evidence" value="ECO:0007669"/>
    <property type="project" value="UniProtKB-KW"/>
</dbReference>
<evidence type="ECO:0000256" key="4">
    <source>
        <dbReference type="ARBA" id="ARBA00022884"/>
    </source>
</evidence>
<feature type="domain" description="tRNA nucleotidyltransferase/poly(A) polymerase RNA and SrmB- binding" evidence="7">
    <location>
        <begin position="177"/>
        <end position="235"/>
    </location>
</feature>
<keyword evidence="4 5" id="KW-0694">RNA-binding</keyword>
<dbReference type="PANTHER" id="PTHR13734:SF5">
    <property type="entry name" value="CCA TRNA NUCLEOTIDYLTRANSFERASE, MITOCHONDRIAL"/>
    <property type="match status" value="1"/>
</dbReference>
<evidence type="ECO:0000313" key="8">
    <source>
        <dbReference type="EMBL" id="EDQ88852.1"/>
    </source>
</evidence>
<name>A9V112_MONBE</name>
<feature type="domain" description="Poly A polymerase head" evidence="6">
    <location>
        <begin position="12"/>
        <end position="149"/>
    </location>
</feature>
<evidence type="ECO:0000256" key="1">
    <source>
        <dbReference type="ARBA" id="ARBA00007265"/>
    </source>
</evidence>
<dbReference type="PANTHER" id="PTHR13734">
    <property type="entry name" value="TRNA-NUCLEOTIDYLTRANSFERASE"/>
    <property type="match status" value="1"/>
</dbReference>
<comment type="similarity">
    <text evidence="1 5">Belongs to the tRNA nucleotidyltransferase/poly(A) polymerase family.</text>
</comment>
<gene>
    <name evidence="8" type="ORF">MONBRDRAFT_25981</name>
</gene>
<dbReference type="Gene3D" id="1.10.3090.10">
    <property type="entry name" value="cca-adding enzyme, domain 2"/>
    <property type="match status" value="1"/>
</dbReference>
<evidence type="ECO:0000259" key="6">
    <source>
        <dbReference type="Pfam" id="PF01743"/>
    </source>
</evidence>
<dbReference type="eggNOG" id="KOG2159">
    <property type="taxonomic scope" value="Eukaryota"/>
</dbReference>
<dbReference type="OMA" id="LGSECHD"/>
<sequence length="322" mass="35967">MQIATETVPIVARVAGGWVRDKMLHRPSLDIDITLDVVTGRQFVAMIANLIEQEKRSDVGFHVLPEASQSAHLQVATATLFGLEIDFNQLRKETYDPESRIPAVEIGTIQEDSDRRDFTINALYYNINTDAIEDFDGRGLSDLEAGIVRSFGNPTQRFMDDPLRLLRLARYAGRYCFQVEATTLAAARQSTIHEALQTKVSRERFGMELLKLFKADNAMACLLHLAELQLFGVLFDLPPVLLPDREANPFPFFPVPVYYLSLAEITPAALAVAECISQAMQKAVRGLFLFPSCLCPSTFVHKCARAVCSHCFCCLSVSNELF</sequence>
<dbReference type="InterPro" id="IPR032828">
    <property type="entry name" value="PolyA_RNA-bd"/>
</dbReference>
<accession>A9V112</accession>
<evidence type="ECO:0000256" key="2">
    <source>
        <dbReference type="ARBA" id="ARBA00022679"/>
    </source>
</evidence>
<dbReference type="InterPro" id="IPR043519">
    <property type="entry name" value="NT_sf"/>
</dbReference>
<dbReference type="GO" id="GO:0016779">
    <property type="term" value="F:nucleotidyltransferase activity"/>
    <property type="evidence" value="ECO:0007669"/>
    <property type="project" value="InterPro"/>
</dbReference>
<dbReference type="SUPFAM" id="SSF81301">
    <property type="entry name" value="Nucleotidyltransferase"/>
    <property type="match status" value="1"/>
</dbReference>
<keyword evidence="3" id="KW-0547">Nucleotide-binding</keyword>
<keyword evidence="2 5" id="KW-0808">Transferase</keyword>
<evidence type="ECO:0000256" key="5">
    <source>
        <dbReference type="RuleBase" id="RU003953"/>
    </source>
</evidence>
<dbReference type="RefSeq" id="XP_001746465.1">
    <property type="nucleotide sequence ID" value="XM_001746413.1"/>
</dbReference>
<evidence type="ECO:0000259" key="7">
    <source>
        <dbReference type="Pfam" id="PF12627"/>
    </source>
</evidence>
<dbReference type="Gene3D" id="3.30.460.10">
    <property type="entry name" value="Beta Polymerase, domain 2"/>
    <property type="match status" value="1"/>
</dbReference>
<dbReference type="GO" id="GO:0003723">
    <property type="term" value="F:RNA binding"/>
    <property type="evidence" value="ECO:0007669"/>
    <property type="project" value="UniProtKB-KW"/>
</dbReference>
<organism evidence="8 9">
    <name type="scientific">Monosiga brevicollis</name>
    <name type="common">Choanoflagellate</name>
    <dbReference type="NCBI Taxonomy" id="81824"/>
    <lineage>
        <taxon>Eukaryota</taxon>
        <taxon>Choanoflagellata</taxon>
        <taxon>Craspedida</taxon>
        <taxon>Salpingoecidae</taxon>
        <taxon>Monosiga</taxon>
    </lineage>
</organism>
<dbReference type="GO" id="GO:0001680">
    <property type="term" value="P:tRNA 3'-terminal CCA addition"/>
    <property type="evidence" value="ECO:0007669"/>
    <property type="project" value="UniProtKB-ARBA"/>
</dbReference>
<dbReference type="InParanoid" id="A9V112"/>